<evidence type="ECO:0000256" key="1">
    <source>
        <dbReference type="ARBA" id="ARBA00001964"/>
    </source>
</evidence>
<dbReference type="InterPro" id="IPR009014">
    <property type="entry name" value="Transketo_C/PFOR_II"/>
</dbReference>
<evidence type="ECO:0000256" key="2">
    <source>
        <dbReference type="ARBA" id="ARBA00005623"/>
    </source>
</evidence>
<dbReference type="CDD" id="cd02011">
    <property type="entry name" value="TPP_PK"/>
    <property type="match status" value="1"/>
</dbReference>
<dbReference type="PROSITE" id="PS60003">
    <property type="entry name" value="PHOSPHOKETOLASE_2"/>
    <property type="match status" value="1"/>
</dbReference>
<dbReference type="STRING" id="1423792.FD09_GL002011"/>
<comment type="similarity">
    <text evidence="2 5">Belongs to the XFP family.</text>
</comment>
<dbReference type="InterPro" id="IPR005593">
    <property type="entry name" value="Xul5P/Fru6P_PKetolase"/>
</dbReference>
<feature type="domain" description="Xylulose 5-phosphate/Fructose 6-phosphate phosphoketolase N-terminal" evidence="7">
    <location>
        <begin position="13"/>
        <end position="375"/>
    </location>
</feature>
<evidence type="ECO:0000313" key="8">
    <source>
        <dbReference type="EMBL" id="KRL13976.1"/>
    </source>
</evidence>
<dbReference type="GO" id="GO:0005975">
    <property type="term" value="P:carbohydrate metabolic process"/>
    <property type="evidence" value="ECO:0007669"/>
    <property type="project" value="InterPro"/>
</dbReference>
<protein>
    <recommendedName>
        <fullName evidence="5">Probable phosphoketolase</fullName>
        <ecNumber evidence="5">4.1.2.-</ecNumber>
    </recommendedName>
</protein>
<accession>A0A0R1NCA5</accession>
<dbReference type="EC" id="4.1.2.-" evidence="5"/>
<evidence type="ECO:0000256" key="3">
    <source>
        <dbReference type="ARBA" id="ARBA00023052"/>
    </source>
</evidence>
<dbReference type="PROSITE" id="PS60002">
    <property type="entry name" value="PHOSPHOKETOLASE_1"/>
    <property type="match status" value="1"/>
</dbReference>
<evidence type="ECO:0000259" key="6">
    <source>
        <dbReference type="Pfam" id="PF09363"/>
    </source>
</evidence>
<keyword evidence="3 5" id="KW-0786">Thiamine pyrophosphate</keyword>
<dbReference type="InterPro" id="IPR018970">
    <property type="entry name" value="Xul5P/Fru6P_PKetolase_N"/>
</dbReference>
<name>A0A0R1NCA5_9LACO</name>
<dbReference type="Gene3D" id="3.40.50.970">
    <property type="match status" value="2"/>
</dbReference>
<evidence type="ECO:0000313" key="9">
    <source>
        <dbReference type="Proteomes" id="UP000051330"/>
    </source>
</evidence>
<dbReference type="EMBL" id="AZEC01000003">
    <property type="protein sequence ID" value="KRL13976.1"/>
    <property type="molecule type" value="Genomic_DNA"/>
</dbReference>
<dbReference type="AlphaFoldDB" id="A0A0R1NCA5"/>
<dbReference type="InterPro" id="IPR029061">
    <property type="entry name" value="THDP-binding"/>
</dbReference>
<dbReference type="PANTHER" id="PTHR31273:SF0">
    <property type="entry name" value="PHOSPHOKETOLASE-RELATED"/>
    <property type="match status" value="1"/>
</dbReference>
<evidence type="ECO:0000259" key="7">
    <source>
        <dbReference type="Pfam" id="PF09364"/>
    </source>
</evidence>
<reference evidence="8 9" key="1">
    <citation type="journal article" date="2015" name="Genome Announc.">
        <title>Expanding the biotechnology potential of lactobacilli through comparative genomics of 213 strains and associated genera.</title>
        <authorList>
            <person name="Sun Z."/>
            <person name="Harris H.M."/>
            <person name="McCann A."/>
            <person name="Guo C."/>
            <person name="Argimon S."/>
            <person name="Zhang W."/>
            <person name="Yang X."/>
            <person name="Jeffery I.B."/>
            <person name="Cooney J.C."/>
            <person name="Kagawa T.F."/>
            <person name="Liu W."/>
            <person name="Song Y."/>
            <person name="Salvetti E."/>
            <person name="Wrobel A."/>
            <person name="Rasinkangas P."/>
            <person name="Parkhill J."/>
            <person name="Rea M.C."/>
            <person name="O'Sullivan O."/>
            <person name="Ritari J."/>
            <person name="Douillard F.P."/>
            <person name="Paul Ross R."/>
            <person name="Yang R."/>
            <person name="Briner A.E."/>
            <person name="Felis G.E."/>
            <person name="de Vos W.M."/>
            <person name="Barrangou R."/>
            <person name="Klaenhammer T.R."/>
            <person name="Caufield P.W."/>
            <person name="Cui Y."/>
            <person name="Zhang H."/>
            <person name="O'Toole P.W."/>
        </authorList>
    </citation>
    <scope>NUCLEOTIDE SEQUENCE [LARGE SCALE GENOMIC DNA]</scope>
    <source>
        <strain evidence="8 9">DSM 12744</strain>
    </source>
</reference>
<dbReference type="Proteomes" id="UP000051330">
    <property type="component" value="Unassembled WGS sequence"/>
</dbReference>
<dbReference type="InterPro" id="IPR018969">
    <property type="entry name" value="Xul5P/Fru6P_PKetolase_C"/>
</dbReference>
<dbReference type="PANTHER" id="PTHR31273">
    <property type="entry name" value="PHOSPHOKETOLASE-RELATED"/>
    <property type="match status" value="1"/>
</dbReference>
<dbReference type="NCBIfam" id="NF003619">
    <property type="entry name" value="PRK05261.1-4"/>
    <property type="match status" value="1"/>
</dbReference>
<dbReference type="PATRIC" id="fig|1423792.3.peg.2038"/>
<dbReference type="Pfam" id="PF03894">
    <property type="entry name" value="XFP"/>
    <property type="match status" value="1"/>
</dbReference>
<dbReference type="InterPro" id="IPR023962">
    <property type="entry name" value="Phosphoketolase"/>
</dbReference>
<dbReference type="Gene3D" id="3.40.50.920">
    <property type="match status" value="1"/>
</dbReference>
<dbReference type="InterPro" id="IPR019789">
    <property type="entry name" value="Xul5P/Fru6P_PKetolase_ThDP_BS"/>
</dbReference>
<dbReference type="GO" id="GO:0016832">
    <property type="term" value="F:aldehyde-lyase activity"/>
    <property type="evidence" value="ECO:0007669"/>
    <property type="project" value="UniProtKB-UniRule"/>
</dbReference>
<dbReference type="NCBIfam" id="NF003618">
    <property type="entry name" value="PRK05261.1-3"/>
    <property type="match status" value="1"/>
</dbReference>
<dbReference type="InterPro" id="IPR019790">
    <property type="entry name" value="Xul5P/Fru6P_PKetolase_CS"/>
</dbReference>
<feature type="domain" description="Xylulose 5-phosphate/Fructose 6-phosphate phosphoketolase C-terminal" evidence="6">
    <location>
        <begin position="592"/>
        <end position="790"/>
    </location>
</feature>
<sequence length="795" mass="89877">MLDQQTNTDQYSTPEYFDRLKKYWQAANYISVGQLYLKDNPLLKRDLKPTDVKVHPIGHWGTISGQNFIYAHLNRVINKYNLNMFYIEGPGHGGQVMVSNSYLDGSYTEIYPRITQDTEGLQRLFKQFSWPGGVASHAAPETPGSIHEGGELGYSISHATGAILDNPDVIAATVVGDGEAETGPLATSWFSNVFINPVNDGAVLPILNLNGFKISNPTILSRKTDEELTKYFEGMGWDPLFVEGDDPDKLNPEMAHAMDTAIEKIKSIQAEARKGSADDATRPVWPVIIARIPKGWTGPKTWNGEPVEGSFRAHQVPIPVDQGDMQHADELVEWLKSYHPEDLFDDNGTLKPELRAIAPKGDQRMAMNPITNGGIDPKPLALPDWRDYAVDTSTPGKTVAQDMIEMGKYARDIIKLNPTNFRITGPDETMSNRLNHVFDVTNRQWLEPIKHGNDQFEAPAGRVLDAQLSEHQAEGWLEGYVLTGRHGFFASYESFLRVVDSMLTQHFKWMRKADELDWRKKYPSLNIIDSSTSFQQDHNGYTHQDPGILTHMAEKKAKYIREYLPADANSLLAVMDKTMRMQQTVNIIVTSKHPRPQFYSIEEAQQLVEHGLKIIEWASNDGHSEPDVVFAAAGTEPNLETLAAIDILHDEYPDLKIRFINVVDLLKLRKPDVDPRGLTDEEFDNYFTKDKPVIFAFHGYEDLIRNIWFGRHNQHVLIHGYRENGDITTPFDIRVMNELDRFHIAKDAANAVYGAAAGDFASKMDDTLAKHENYIKAHGTDMPEVNDWVWHNINE</sequence>
<proteinExistence type="inferred from homology"/>
<comment type="cofactor">
    <cofactor evidence="1 5">
        <name>thiamine diphosphate</name>
        <dbReference type="ChEBI" id="CHEBI:58937"/>
    </cofactor>
</comment>
<organism evidence="8 9">
    <name type="scientific">Schleiferilactobacillus perolens DSM 12744</name>
    <dbReference type="NCBI Taxonomy" id="1423792"/>
    <lineage>
        <taxon>Bacteria</taxon>
        <taxon>Bacillati</taxon>
        <taxon>Bacillota</taxon>
        <taxon>Bacilli</taxon>
        <taxon>Lactobacillales</taxon>
        <taxon>Lactobacillaceae</taxon>
        <taxon>Schleiferilactobacillus</taxon>
    </lineage>
</organism>
<gene>
    <name evidence="8" type="ORF">FD09_GL002011</name>
</gene>
<dbReference type="Pfam" id="PF09363">
    <property type="entry name" value="XFP_C"/>
    <property type="match status" value="1"/>
</dbReference>
<comment type="caution">
    <text evidence="8">The sequence shown here is derived from an EMBL/GenBank/DDBJ whole genome shotgun (WGS) entry which is preliminary data.</text>
</comment>
<dbReference type="SUPFAM" id="SSF52518">
    <property type="entry name" value="Thiamin diphosphate-binding fold (THDP-binding)"/>
    <property type="match status" value="2"/>
</dbReference>
<dbReference type="HAMAP" id="MF_01403">
    <property type="entry name" value="Phosphoketolase"/>
    <property type="match status" value="1"/>
</dbReference>
<dbReference type="RefSeq" id="WP_157053685.1">
    <property type="nucleotide sequence ID" value="NZ_AZEC01000003.1"/>
</dbReference>
<keyword evidence="4 5" id="KW-0456">Lyase</keyword>
<evidence type="ECO:0000256" key="4">
    <source>
        <dbReference type="ARBA" id="ARBA00023239"/>
    </source>
</evidence>
<keyword evidence="9" id="KW-1185">Reference proteome</keyword>
<dbReference type="Pfam" id="PF09364">
    <property type="entry name" value="XFP_N"/>
    <property type="match status" value="1"/>
</dbReference>
<evidence type="ECO:0000256" key="5">
    <source>
        <dbReference type="HAMAP-Rule" id="MF_01403"/>
    </source>
</evidence>
<dbReference type="OrthoDB" id="9768449at2"/>
<dbReference type="PIRSF" id="PIRSF017245">
    <property type="entry name" value="Phosphoketolase"/>
    <property type="match status" value="1"/>
</dbReference>